<dbReference type="EMBL" id="QKZK01000008">
    <property type="protein sequence ID" value="PZX17915.1"/>
    <property type="molecule type" value="Genomic_DNA"/>
</dbReference>
<protein>
    <submittedName>
        <fullName evidence="1">Uncharacterized protein</fullName>
    </submittedName>
</protein>
<dbReference type="AlphaFoldDB" id="A0A2W7NBU9"/>
<evidence type="ECO:0000313" key="2">
    <source>
        <dbReference type="Proteomes" id="UP000249239"/>
    </source>
</evidence>
<sequence length="209" mass="23171">MKTALQILLTIAILALGYWTWESLQQPIRFQKAMGERRTKVIERLTQIRDAQVAYRSVNGKYTASFDTLISFVKTAQLPLVRMEGRLTDSMYAAGMTEVEALKIGIIKRDTVMVSVIDSLVKGKYVPDSLAFVPFTNGEKFTMGVGAKTTASGLVVQLFEAKVPNKVYLNGLDEQEVKNLDAAAFKLERFPGLQVGSLEDANNNAGNWE</sequence>
<accession>A0A2W7NBU9</accession>
<proteinExistence type="predicted"/>
<organism evidence="1 2">
    <name type="scientific">Breznakibacter xylanolyticus</name>
    <dbReference type="NCBI Taxonomy" id="990"/>
    <lineage>
        <taxon>Bacteria</taxon>
        <taxon>Pseudomonadati</taxon>
        <taxon>Bacteroidota</taxon>
        <taxon>Bacteroidia</taxon>
        <taxon>Marinilabiliales</taxon>
        <taxon>Marinilabiliaceae</taxon>
        <taxon>Breznakibacter</taxon>
    </lineage>
</organism>
<reference evidence="1 2" key="1">
    <citation type="submission" date="2018-06" db="EMBL/GenBank/DDBJ databases">
        <title>Genomic Encyclopedia of Archaeal and Bacterial Type Strains, Phase II (KMG-II): from individual species to whole genera.</title>
        <authorList>
            <person name="Goeker M."/>
        </authorList>
    </citation>
    <scope>NUCLEOTIDE SEQUENCE [LARGE SCALE GENOMIC DNA]</scope>
    <source>
        <strain evidence="1 2">DSM 6779</strain>
    </source>
</reference>
<dbReference type="OrthoDB" id="1466422at2"/>
<evidence type="ECO:0000313" key="1">
    <source>
        <dbReference type="EMBL" id="PZX17915.1"/>
    </source>
</evidence>
<dbReference type="RefSeq" id="WP_111445026.1">
    <property type="nucleotide sequence ID" value="NZ_QKZK01000008.1"/>
</dbReference>
<dbReference type="Proteomes" id="UP000249239">
    <property type="component" value="Unassembled WGS sequence"/>
</dbReference>
<gene>
    <name evidence="1" type="ORF">LX69_01328</name>
</gene>
<name>A0A2W7NBU9_9BACT</name>
<comment type="caution">
    <text evidence="1">The sequence shown here is derived from an EMBL/GenBank/DDBJ whole genome shotgun (WGS) entry which is preliminary data.</text>
</comment>
<keyword evidence="2" id="KW-1185">Reference proteome</keyword>